<dbReference type="KEGG" id="flt:Sv326_0723"/>
<dbReference type="Gene3D" id="3.30.300.110">
    <property type="entry name" value="Met-10+ protein-like domains"/>
    <property type="match status" value="1"/>
</dbReference>
<dbReference type="PANTHER" id="PTHR23245">
    <property type="entry name" value="TRNA METHYLTRANSFERASE"/>
    <property type="match status" value="1"/>
</dbReference>
<dbReference type="InterPro" id="IPR040601">
    <property type="entry name" value="Trm5a/b_N"/>
</dbReference>
<evidence type="ECO:0000256" key="5">
    <source>
        <dbReference type="ARBA" id="ARBA00022691"/>
    </source>
</evidence>
<evidence type="ECO:0000313" key="11">
    <source>
        <dbReference type="EMBL" id="QLJ52898.1"/>
    </source>
</evidence>
<keyword evidence="2" id="KW-0963">Cytoplasm</keyword>
<sequence>MKCILVRRREAESIRKELISLNLLDNRYVPQAEPDGIYFPVKGKFKSFKLVEIELEKRTPRVFSLEESLKGKLAAEELELVVRSFDIIGDIAILEIPKKLEKKERLIAESLMNVHRNVKSVFKKLGPMEGVYRTRKLKFLAGERRTVTEYRENNCRFRLDVSKVYFTPRLSFERRRIAEQVKPGEHILALFAGVGPFPIVIAKVQPHVKIHAVELNPDAFKYMQENTRLNRMQEIITPLLGDVKEIVPAKFVNSADRILMPLPKGAEKFLGEAFLAAKKNCIVHFYQFASEQNPFEEAEKLVANEAMISGRKAEVTGKRVVRPFAPTVVQIVMDFRVK</sequence>
<evidence type="ECO:0000256" key="4">
    <source>
        <dbReference type="ARBA" id="ARBA00022679"/>
    </source>
</evidence>
<evidence type="ECO:0000256" key="6">
    <source>
        <dbReference type="ARBA" id="ARBA00022694"/>
    </source>
</evidence>
<evidence type="ECO:0000313" key="12">
    <source>
        <dbReference type="Proteomes" id="UP000510821"/>
    </source>
</evidence>
<proteinExistence type="predicted"/>
<dbReference type="InterPro" id="IPR056743">
    <property type="entry name" value="TRM5-TYW2-like_MTfase"/>
</dbReference>
<dbReference type="FunFam" id="3.30.300.110:FF:000001">
    <property type="entry name" value="tRNA (guanine(37)-N1)-methyltransferase"/>
    <property type="match status" value="1"/>
</dbReference>
<dbReference type="Pfam" id="PF25133">
    <property type="entry name" value="TYW2_N_2"/>
    <property type="match status" value="1"/>
</dbReference>
<evidence type="ECO:0000256" key="8">
    <source>
        <dbReference type="ARBA" id="ARBA00033392"/>
    </source>
</evidence>
<accession>A0A7D6BM00</accession>
<keyword evidence="3" id="KW-0489">Methyltransferase</keyword>
<dbReference type="Pfam" id="PF02475">
    <property type="entry name" value="TRM5-TYW2_MTfase"/>
    <property type="match status" value="1"/>
</dbReference>
<reference evidence="12" key="1">
    <citation type="submission" date="2020-07" db="EMBL/GenBank/DDBJ databases">
        <title>Metabolic diversity and evolutionary history of the archaeal phylum ###Micrarchaeota### uncovered from a freshwater lake metagenome.</title>
        <authorList>
            <person name="Kadnikov V.V."/>
            <person name="Savvichev A.S."/>
            <person name="Mardanov A.V."/>
            <person name="Beletsky A.V."/>
            <person name="Chupakov A.V."/>
            <person name="Kokryatskaya N.M."/>
            <person name="Pimenov N.V."/>
            <person name="Ravin N.V."/>
        </authorList>
    </citation>
    <scope>NUCLEOTIDE SEQUENCE [LARGE SCALE GENOMIC DNA]</scope>
</reference>
<evidence type="ECO:0000256" key="7">
    <source>
        <dbReference type="ARBA" id="ARBA00029736"/>
    </source>
</evidence>
<dbReference type="GO" id="GO:0005737">
    <property type="term" value="C:cytoplasm"/>
    <property type="evidence" value="ECO:0007669"/>
    <property type="project" value="TreeGrafter"/>
</dbReference>
<evidence type="ECO:0000256" key="2">
    <source>
        <dbReference type="ARBA" id="ARBA00022490"/>
    </source>
</evidence>
<dbReference type="Proteomes" id="UP000510821">
    <property type="component" value="Chromosome"/>
</dbReference>
<dbReference type="InterPro" id="IPR030382">
    <property type="entry name" value="MeTrfase_TRM5/TYW2"/>
</dbReference>
<dbReference type="PANTHER" id="PTHR23245:SF36">
    <property type="entry name" value="TRNA (GUANINE(37)-N1)-METHYLTRANSFERASE"/>
    <property type="match status" value="1"/>
</dbReference>
<dbReference type="InterPro" id="IPR029063">
    <property type="entry name" value="SAM-dependent_MTases_sf"/>
</dbReference>
<protein>
    <recommendedName>
        <fullName evidence="1">tRNA (guanine(37)-N(1))-methyltransferase</fullName>
        <ecNumber evidence="1">2.1.1.228</ecNumber>
    </recommendedName>
    <alternativeName>
        <fullName evidence="7">M1G-methyltransferase</fullName>
    </alternativeName>
    <alternativeName>
        <fullName evidence="8">tRNA [GM37] methyltransferase</fullName>
    </alternativeName>
</protein>
<comment type="catalytic activity">
    <reaction evidence="9">
        <text>guanosine(37) in tRNA + S-adenosyl-L-methionine = N(1)-methylguanosine(37) in tRNA + S-adenosyl-L-homocysteine + H(+)</text>
        <dbReference type="Rhea" id="RHEA:36899"/>
        <dbReference type="Rhea" id="RHEA-COMP:10145"/>
        <dbReference type="Rhea" id="RHEA-COMP:10147"/>
        <dbReference type="ChEBI" id="CHEBI:15378"/>
        <dbReference type="ChEBI" id="CHEBI:57856"/>
        <dbReference type="ChEBI" id="CHEBI:59789"/>
        <dbReference type="ChEBI" id="CHEBI:73542"/>
        <dbReference type="ChEBI" id="CHEBI:74269"/>
        <dbReference type="EC" id="2.1.1.228"/>
    </reaction>
</comment>
<keyword evidence="4" id="KW-0808">Transferase</keyword>
<evidence type="ECO:0000256" key="1">
    <source>
        <dbReference type="ARBA" id="ARBA00012807"/>
    </source>
</evidence>
<keyword evidence="6" id="KW-0819">tRNA processing</keyword>
<dbReference type="Gene3D" id="3.40.50.150">
    <property type="entry name" value="Vaccinia Virus protein VP39"/>
    <property type="match status" value="1"/>
</dbReference>
<evidence type="ECO:0000256" key="3">
    <source>
        <dbReference type="ARBA" id="ARBA00022603"/>
    </source>
</evidence>
<dbReference type="Pfam" id="PF18093">
    <property type="entry name" value="Trm5_N"/>
    <property type="match status" value="1"/>
</dbReference>
<dbReference type="GO" id="GO:0002939">
    <property type="term" value="P:tRNA N1-guanine methylation"/>
    <property type="evidence" value="ECO:0007669"/>
    <property type="project" value="TreeGrafter"/>
</dbReference>
<dbReference type="SUPFAM" id="SSF53335">
    <property type="entry name" value="S-adenosyl-L-methionine-dependent methyltransferases"/>
    <property type="match status" value="1"/>
</dbReference>
<dbReference type="PROSITE" id="PS51684">
    <property type="entry name" value="SAM_MT_TRM5_TYW2"/>
    <property type="match status" value="1"/>
</dbReference>
<dbReference type="GO" id="GO:0052906">
    <property type="term" value="F:tRNA (guanine(37)-N1)-methyltransferase activity"/>
    <property type="evidence" value="ECO:0007669"/>
    <property type="project" value="UniProtKB-EC"/>
</dbReference>
<dbReference type="EC" id="2.1.1.228" evidence="1"/>
<evidence type="ECO:0000259" key="10">
    <source>
        <dbReference type="PROSITE" id="PS51684"/>
    </source>
</evidence>
<gene>
    <name evidence="11" type="ORF">Sv326_0723</name>
</gene>
<dbReference type="InterPro" id="IPR056744">
    <property type="entry name" value="TRM5/TYW2-like_N"/>
</dbReference>
<keyword evidence="5" id="KW-0949">S-adenosyl-L-methionine</keyword>
<dbReference type="Gene3D" id="3.30.70.2580">
    <property type="match status" value="1"/>
</dbReference>
<feature type="domain" description="SAM-dependent methyltransferase TRM5/TYW2-type" evidence="10">
    <location>
        <begin position="85"/>
        <end position="338"/>
    </location>
</feature>
<organism evidence="11 12">
    <name type="scientific">Fermentimicrarchaeum limneticum</name>
    <dbReference type="NCBI Taxonomy" id="2795018"/>
    <lineage>
        <taxon>Archaea</taxon>
        <taxon>Candidatus Micrarchaeota</taxon>
        <taxon>Candidatus Fermentimicrarchaeales</taxon>
        <taxon>Candidatus Fermentimicrarchaeaceae</taxon>
        <taxon>Candidatus Fermentimicrarchaeum</taxon>
    </lineage>
</organism>
<dbReference type="AlphaFoldDB" id="A0A7D6BM00"/>
<name>A0A7D6BM00_FERL1</name>
<dbReference type="CDD" id="cd02440">
    <property type="entry name" value="AdoMet_MTases"/>
    <property type="match status" value="1"/>
</dbReference>
<dbReference type="EMBL" id="CP058998">
    <property type="protein sequence ID" value="QLJ52898.1"/>
    <property type="molecule type" value="Genomic_DNA"/>
</dbReference>
<evidence type="ECO:0000256" key="9">
    <source>
        <dbReference type="ARBA" id="ARBA00047783"/>
    </source>
</evidence>